<evidence type="ECO:0008006" key="3">
    <source>
        <dbReference type="Google" id="ProtNLM"/>
    </source>
</evidence>
<name>A0A8G1VZS3_9EURO</name>
<dbReference type="SUPFAM" id="SSF54695">
    <property type="entry name" value="POZ domain"/>
    <property type="match status" value="1"/>
</dbReference>
<dbReference type="PANTHER" id="PTHR47843:SF5">
    <property type="entry name" value="BTB_POZ DOMAIN PROTEIN"/>
    <property type="match status" value="1"/>
</dbReference>
<dbReference type="AlphaFoldDB" id="A0A8G1VZS3"/>
<reference evidence="1 2" key="1">
    <citation type="submission" date="2018-02" db="EMBL/GenBank/DDBJ databases">
        <title>The genomes of Aspergillus section Nigri reveals drivers in fungal speciation.</title>
        <authorList>
            <consortium name="DOE Joint Genome Institute"/>
            <person name="Vesth T.C."/>
            <person name="Nybo J."/>
            <person name="Theobald S."/>
            <person name="Brandl J."/>
            <person name="Frisvad J.C."/>
            <person name="Nielsen K.F."/>
            <person name="Lyhne E.K."/>
            <person name="Kogle M.E."/>
            <person name="Kuo A."/>
            <person name="Riley R."/>
            <person name="Clum A."/>
            <person name="Nolan M."/>
            <person name="Lipzen A."/>
            <person name="Salamov A."/>
            <person name="Henrissat B."/>
            <person name="Wiebenga A."/>
            <person name="De vries R.P."/>
            <person name="Grigoriev I.V."/>
            <person name="Mortensen U.H."/>
            <person name="Andersen M.R."/>
            <person name="Baker S.E."/>
        </authorList>
    </citation>
    <scope>NUCLEOTIDE SEQUENCE [LARGE SCALE GENOMIC DNA]</scope>
    <source>
        <strain evidence="1 2">CBS 313.89</strain>
    </source>
</reference>
<feature type="non-terminal residue" evidence="1">
    <location>
        <position position="1"/>
    </location>
</feature>
<dbReference type="Proteomes" id="UP000249789">
    <property type="component" value="Unassembled WGS sequence"/>
</dbReference>
<proteinExistence type="predicted"/>
<dbReference type="RefSeq" id="XP_040799329.1">
    <property type="nucleotide sequence ID" value="XM_040941488.1"/>
</dbReference>
<dbReference type="OrthoDB" id="6359816at2759"/>
<dbReference type="GeneID" id="63858821"/>
<dbReference type="CDD" id="cd18186">
    <property type="entry name" value="BTB_POZ_ZBTB_KLHL-like"/>
    <property type="match status" value="1"/>
</dbReference>
<gene>
    <name evidence="1" type="ORF">BO72DRAFT_382814</name>
</gene>
<organism evidence="1 2">
    <name type="scientific">Aspergillus fijiensis CBS 313.89</name>
    <dbReference type="NCBI Taxonomy" id="1448319"/>
    <lineage>
        <taxon>Eukaryota</taxon>
        <taxon>Fungi</taxon>
        <taxon>Dikarya</taxon>
        <taxon>Ascomycota</taxon>
        <taxon>Pezizomycotina</taxon>
        <taxon>Eurotiomycetes</taxon>
        <taxon>Eurotiomycetidae</taxon>
        <taxon>Eurotiales</taxon>
        <taxon>Aspergillaceae</taxon>
        <taxon>Aspergillus</taxon>
    </lineage>
</organism>
<dbReference type="EMBL" id="KZ824659">
    <property type="protein sequence ID" value="RAK75319.1"/>
    <property type="molecule type" value="Genomic_DNA"/>
</dbReference>
<dbReference type="VEuPathDB" id="FungiDB:BO72DRAFT_382814"/>
<dbReference type="Gene3D" id="3.30.710.10">
    <property type="entry name" value="Potassium Channel Kv1.1, Chain A"/>
    <property type="match status" value="1"/>
</dbReference>
<sequence>CDGTTFPVHKAVVCSQVEAFAAACEERFQEACTGVYHIDGFQASTVGYMVEYLDAGDYTTESERKRDTTGLCGTTSRPNRSTPFLSGILIAHIQVAEIAEYYQVSKLKALVERKIDKTLQMPWSSKGFATAVDLAYRVPNAESIRDKMAGVLVQHLDDFLSDEAAESPFADDVSVRVLCLMREASKASARSIQALHSECNSLKEQLAREREKQAQPAQYAVMSGTRLRRDRSTLSARSRQLLLTPRRTNQLLRLD</sequence>
<accession>A0A8G1VZS3</accession>
<keyword evidence="2" id="KW-1185">Reference proteome</keyword>
<protein>
    <recommendedName>
        <fullName evidence="3">BTB domain-containing protein</fullName>
    </recommendedName>
</protein>
<evidence type="ECO:0000313" key="1">
    <source>
        <dbReference type="EMBL" id="RAK75319.1"/>
    </source>
</evidence>
<evidence type="ECO:0000313" key="2">
    <source>
        <dbReference type="Proteomes" id="UP000249789"/>
    </source>
</evidence>
<dbReference type="PANTHER" id="PTHR47843">
    <property type="entry name" value="BTB DOMAIN-CONTAINING PROTEIN-RELATED"/>
    <property type="match status" value="1"/>
</dbReference>
<dbReference type="InterPro" id="IPR011333">
    <property type="entry name" value="SKP1/BTB/POZ_sf"/>
</dbReference>